<evidence type="ECO:0000256" key="4">
    <source>
        <dbReference type="ARBA" id="ARBA00012458"/>
    </source>
</evidence>
<dbReference type="GO" id="GO:0005829">
    <property type="term" value="C:cytosol"/>
    <property type="evidence" value="ECO:0007669"/>
    <property type="project" value="TreeGrafter"/>
</dbReference>
<dbReference type="RefSeq" id="WP_151167638.1">
    <property type="nucleotide sequence ID" value="NZ_WACR01000005.1"/>
</dbReference>
<gene>
    <name evidence="11" type="primary">folP</name>
    <name evidence="11" type="ORF">F3059_07075</name>
</gene>
<dbReference type="Pfam" id="PF00809">
    <property type="entry name" value="Pterin_bind"/>
    <property type="match status" value="1"/>
</dbReference>
<proteinExistence type="inferred from homology"/>
<evidence type="ECO:0000256" key="2">
    <source>
        <dbReference type="ARBA" id="ARBA00001946"/>
    </source>
</evidence>
<accession>A0A6N6M769</accession>
<dbReference type="SUPFAM" id="SSF51717">
    <property type="entry name" value="Dihydropteroate synthetase-like"/>
    <property type="match status" value="1"/>
</dbReference>
<reference evidence="11 12" key="1">
    <citation type="submission" date="2019-09" db="EMBL/GenBank/DDBJ databases">
        <title>Genomes of Cryomorphaceae.</title>
        <authorList>
            <person name="Bowman J.P."/>
        </authorList>
    </citation>
    <scope>NUCLEOTIDE SEQUENCE [LARGE SCALE GENOMIC DNA]</scope>
    <source>
        <strain evidence="11 12">KCTC 52047</strain>
    </source>
</reference>
<dbReference type="GO" id="GO:0046654">
    <property type="term" value="P:tetrahydrofolate biosynthetic process"/>
    <property type="evidence" value="ECO:0007669"/>
    <property type="project" value="UniProtKB-UniPathway"/>
</dbReference>
<evidence type="ECO:0000256" key="7">
    <source>
        <dbReference type="ARBA" id="ARBA00022842"/>
    </source>
</evidence>
<comment type="function">
    <text evidence="9">Catalyzes the condensation of para-aminobenzoate (pABA) with 6-hydroxymethyl-7,8-dihydropterin diphosphate (DHPt-PP) to form 7,8-dihydropteroate (H2Pte), the immediate precursor of folate derivatives.</text>
</comment>
<protein>
    <recommendedName>
        <fullName evidence="4 9">Dihydropteroate synthase</fullName>
        <shortName evidence="9">DHPS</shortName>
        <ecNumber evidence="4 9">2.5.1.15</ecNumber>
    </recommendedName>
    <alternativeName>
        <fullName evidence="9">Dihydropteroate pyrophosphorylase</fullName>
    </alternativeName>
</protein>
<comment type="similarity">
    <text evidence="9">Belongs to the DHPS family.</text>
</comment>
<feature type="domain" description="Pterin-binding" evidence="10">
    <location>
        <begin position="33"/>
        <end position="285"/>
    </location>
</feature>
<comment type="pathway">
    <text evidence="3 9">Cofactor biosynthesis; tetrahydrofolate biosynthesis; 7,8-dihydrofolate from 2-amino-4-hydroxy-6-hydroxymethyl-7,8-dihydropteridine diphosphate and 4-aminobenzoate: step 1/2.</text>
</comment>
<evidence type="ECO:0000256" key="1">
    <source>
        <dbReference type="ARBA" id="ARBA00000012"/>
    </source>
</evidence>
<evidence type="ECO:0000256" key="9">
    <source>
        <dbReference type="RuleBase" id="RU361205"/>
    </source>
</evidence>
<dbReference type="PROSITE" id="PS00792">
    <property type="entry name" value="DHPS_1"/>
    <property type="match status" value="1"/>
</dbReference>
<dbReference type="AlphaFoldDB" id="A0A6N6M769"/>
<dbReference type="NCBIfam" id="TIGR01496">
    <property type="entry name" value="DHPS"/>
    <property type="match status" value="1"/>
</dbReference>
<organism evidence="11 12">
    <name type="scientific">Salibacter halophilus</name>
    <dbReference type="NCBI Taxonomy" id="1803916"/>
    <lineage>
        <taxon>Bacteria</taxon>
        <taxon>Pseudomonadati</taxon>
        <taxon>Bacteroidota</taxon>
        <taxon>Flavobacteriia</taxon>
        <taxon>Flavobacteriales</taxon>
        <taxon>Salibacteraceae</taxon>
        <taxon>Salibacter</taxon>
    </lineage>
</organism>
<dbReference type="InterPro" id="IPR006390">
    <property type="entry name" value="DHP_synth_dom"/>
</dbReference>
<dbReference type="Gene3D" id="3.20.20.20">
    <property type="entry name" value="Dihydropteroate synthase-like"/>
    <property type="match status" value="1"/>
</dbReference>
<evidence type="ECO:0000313" key="11">
    <source>
        <dbReference type="EMBL" id="KAB1064453.1"/>
    </source>
</evidence>
<dbReference type="PROSITE" id="PS50972">
    <property type="entry name" value="PTERIN_BINDING"/>
    <property type="match status" value="1"/>
</dbReference>
<comment type="caution">
    <text evidence="11">The sequence shown here is derived from an EMBL/GenBank/DDBJ whole genome shotgun (WGS) entry which is preliminary data.</text>
</comment>
<dbReference type="OrthoDB" id="9811744at2"/>
<dbReference type="PANTHER" id="PTHR20941:SF1">
    <property type="entry name" value="FOLIC ACID SYNTHESIS PROTEIN FOL1"/>
    <property type="match status" value="1"/>
</dbReference>
<dbReference type="Proteomes" id="UP000435357">
    <property type="component" value="Unassembled WGS sequence"/>
</dbReference>
<keyword evidence="6 9" id="KW-0479">Metal-binding</keyword>
<dbReference type="GO" id="GO:0046872">
    <property type="term" value="F:metal ion binding"/>
    <property type="evidence" value="ECO:0007669"/>
    <property type="project" value="UniProtKB-KW"/>
</dbReference>
<evidence type="ECO:0000259" key="10">
    <source>
        <dbReference type="PROSITE" id="PS50972"/>
    </source>
</evidence>
<keyword evidence="7 9" id="KW-0460">Magnesium</keyword>
<keyword evidence="5 9" id="KW-0808">Transferase</keyword>
<dbReference type="InterPro" id="IPR011005">
    <property type="entry name" value="Dihydropteroate_synth-like_sf"/>
</dbReference>
<dbReference type="GO" id="GO:0004156">
    <property type="term" value="F:dihydropteroate synthase activity"/>
    <property type="evidence" value="ECO:0007669"/>
    <property type="project" value="UniProtKB-EC"/>
</dbReference>
<dbReference type="PANTHER" id="PTHR20941">
    <property type="entry name" value="FOLATE SYNTHESIS PROTEINS"/>
    <property type="match status" value="1"/>
</dbReference>
<evidence type="ECO:0000256" key="6">
    <source>
        <dbReference type="ARBA" id="ARBA00022723"/>
    </source>
</evidence>
<name>A0A6N6M769_9FLAO</name>
<dbReference type="InterPro" id="IPR045031">
    <property type="entry name" value="DHP_synth-like"/>
</dbReference>
<keyword evidence="8 9" id="KW-0289">Folate biosynthesis</keyword>
<keyword evidence="12" id="KW-1185">Reference proteome</keyword>
<comment type="cofactor">
    <cofactor evidence="2 9">
        <name>Mg(2+)</name>
        <dbReference type="ChEBI" id="CHEBI:18420"/>
    </cofactor>
</comment>
<dbReference type="UniPathway" id="UPA00077">
    <property type="reaction ID" value="UER00156"/>
</dbReference>
<evidence type="ECO:0000256" key="3">
    <source>
        <dbReference type="ARBA" id="ARBA00004763"/>
    </source>
</evidence>
<dbReference type="InterPro" id="IPR000489">
    <property type="entry name" value="Pterin-binding_dom"/>
</dbReference>
<evidence type="ECO:0000313" key="12">
    <source>
        <dbReference type="Proteomes" id="UP000435357"/>
    </source>
</evidence>
<dbReference type="GO" id="GO:0046656">
    <property type="term" value="P:folic acid biosynthetic process"/>
    <property type="evidence" value="ECO:0007669"/>
    <property type="project" value="UniProtKB-KW"/>
</dbReference>
<evidence type="ECO:0000256" key="5">
    <source>
        <dbReference type="ARBA" id="ARBA00022679"/>
    </source>
</evidence>
<comment type="catalytic activity">
    <reaction evidence="1">
        <text>(7,8-dihydropterin-6-yl)methyl diphosphate + 4-aminobenzoate = 7,8-dihydropteroate + diphosphate</text>
        <dbReference type="Rhea" id="RHEA:19949"/>
        <dbReference type="ChEBI" id="CHEBI:17836"/>
        <dbReference type="ChEBI" id="CHEBI:17839"/>
        <dbReference type="ChEBI" id="CHEBI:33019"/>
        <dbReference type="ChEBI" id="CHEBI:72950"/>
        <dbReference type="EC" id="2.5.1.15"/>
    </reaction>
</comment>
<dbReference type="EC" id="2.5.1.15" evidence="4 9"/>
<dbReference type="CDD" id="cd00739">
    <property type="entry name" value="DHPS"/>
    <property type="match status" value="1"/>
</dbReference>
<evidence type="ECO:0000256" key="8">
    <source>
        <dbReference type="ARBA" id="ARBA00022909"/>
    </source>
</evidence>
<sequence length="293" mass="32396">MLKTEFLEVSQDNFFHKKNSLNIDGKLHSLSEPKVMGILNITPNSFYDGGKLRSDHDILKLAEKHLKEGAYFLDVGGYSTKPGADEVTIEEETNRVCGAGEVILKEFPNAILSVDTFRSDVAEKAVSSGFKLVNDVSGGSLDESMFNVLSKLKVPYILMHMRGTPKNMQSLTDYDNLARDIISDLSIKVKKLTELGVHDVIIDPGFGFSKTIDQNFELLQSLDLFHLLELPLLVGLSRKSSIYKTLETDAENALNGTTVLNTIALQKGASILRVHDVKEAVEAIKLTQKIKKA</sequence>
<dbReference type="EMBL" id="WACR01000005">
    <property type="protein sequence ID" value="KAB1064453.1"/>
    <property type="molecule type" value="Genomic_DNA"/>
</dbReference>